<dbReference type="Gene3D" id="1.20.1260.10">
    <property type="match status" value="1"/>
</dbReference>
<protein>
    <submittedName>
        <fullName evidence="3">DUF305 domain-containing protein</fullName>
    </submittedName>
</protein>
<evidence type="ECO:0000259" key="2">
    <source>
        <dbReference type="Pfam" id="PF03713"/>
    </source>
</evidence>
<name>A0A544W678_9MYCO</name>
<evidence type="ECO:0000256" key="1">
    <source>
        <dbReference type="SAM" id="MobiDB-lite"/>
    </source>
</evidence>
<gene>
    <name evidence="3" type="ORF">D8S82_05730</name>
</gene>
<dbReference type="EMBL" id="VIFX01000005">
    <property type="protein sequence ID" value="TQR87756.1"/>
    <property type="molecule type" value="Genomic_DNA"/>
</dbReference>
<feature type="domain" description="DUF305" evidence="2">
    <location>
        <begin position="33"/>
        <end position="182"/>
    </location>
</feature>
<proteinExistence type="predicted"/>
<sequence length="187" mass="19752">MYSVAGCAESGRVSSQTPPSAAATVGEARNHVDVLFARDAIEHGNQAVALSNLMIGRADVDPRVAGVAGQIAASSTSRTKELQAILLSWGFPPTTPSPFPPAATPYAPVQPGEHPLASDADFRLLRDAAGPRATEVFLDLMIRQHQFAIAAARDQLQSGMHRGAMSVARSLIEGLQVETSMLEPLTR</sequence>
<evidence type="ECO:0000313" key="3">
    <source>
        <dbReference type="EMBL" id="TQR87756.1"/>
    </source>
</evidence>
<accession>A0A544W678</accession>
<dbReference type="InterPro" id="IPR005183">
    <property type="entry name" value="DUF305_CopM-like"/>
</dbReference>
<dbReference type="InterPro" id="IPR012347">
    <property type="entry name" value="Ferritin-like"/>
</dbReference>
<keyword evidence="4" id="KW-1185">Reference proteome</keyword>
<dbReference type="Pfam" id="PF03713">
    <property type="entry name" value="DUF305"/>
    <property type="match status" value="1"/>
</dbReference>
<comment type="caution">
    <text evidence="3">The sequence shown here is derived from an EMBL/GenBank/DDBJ whole genome shotgun (WGS) entry which is preliminary data.</text>
</comment>
<dbReference type="Proteomes" id="UP000315759">
    <property type="component" value="Unassembled WGS sequence"/>
</dbReference>
<organism evidence="3 4">
    <name type="scientific">Mycolicibacterium hodleri</name>
    <dbReference type="NCBI Taxonomy" id="49897"/>
    <lineage>
        <taxon>Bacteria</taxon>
        <taxon>Bacillati</taxon>
        <taxon>Actinomycetota</taxon>
        <taxon>Actinomycetes</taxon>
        <taxon>Mycobacteriales</taxon>
        <taxon>Mycobacteriaceae</taxon>
        <taxon>Mycolicibacterium</taxon>
    </lineage>
</organism>
<dbReference type="AlphaFoldDB" id="A0A544W678"/>
<evidence type="ECO:0000313" key="4">
    <source>
        <dbReference type="Proteomes" id="UP000315759"/>
    </source>
</evidence>
<feature type="region of interest" description="Disordered" evidence="1">
    <location>
        <begin position="1"/>
        <end position="25"/>
    </location>
</feature>
<reference evidence="3 4" key="1">
    <citation type="submission" date="2018-10" db="EMBL/GenBank/DDBJ databases">
        <title>Draft genome of Mycobacterium hodleri strain B.</title>
        <authorList>
            <person name="Amande T.J."/>
            <person name="Mcgenity T.J."/>
        </authorList>
    </citation>
    <scope>NUCLEOTIDE SEQUENCE [LARGE SCALE GENOMIC DNA]</scope>
    <source>
        <strain evidence="3 4">B</strain>
    </source>
</reference>